<comment type="caution">
    <text evidence="4">The sequence shown here is derived from an EMBL/GenBank/DDBJ whole genome shotgun (WGS) entry which is preliminary data.</text>
</comment>
<feature type="domain" description="DUF4328" evidence="3">
    <location>
        <begin position="122"/>
        <end position="271"/>
    </location>
</feature>
<feature type="transmembrane region" description="Helical" evidence="2">
    <location>
        <begin position="249"/>
        <end position="269"/>
    </location>
</feature>
<reference evidence="4 5" key="2">
    <citation type="journal article" date="2016" name="Genome Announc.">
        <title>Draft Genome Sequences of Streptomyces scabiei S58, Streptomyces turgidiscabies T45, and Streptomyces acidiscabies a10, the Pathogens of Potato Common Scab, Isolated in Japan.</title>
        <authorList>
            <person name="Tomihama T."/>
            <person name="Nishi Y."/>
            <person name="Sakai M."/>
            <person name="Ikenaga M."/>
            <person name="Okubo T."/>
            <person name="Ikeda S."/>
        </authorList>
    </citation>
    <scope>NUCLEOTIDE SEQUENCE [LARGE SCALE GENOMIC DNA]</scope>
    <source>
        <strain evidence="4 5">S58</strain>
    </source>
</reference>
<keyword evidence="2" id="KW-0472">Membrane</keyword>
<reference evidence="5" key="3">
    <citation type="submission" date="2016-02" db="EMBL/GenBank/DDBJ databases">
        <title>Draft genome of pathogenic Streptomyces sp. in Japan.</title>
        <authorList>
            <person name="Tomihama T."/>
            <person name="Ikenaga M."/>
            <person name="Sakai M."/>
            <person name="Okubo T."/>
            <person name="Ikeda S."/>
        </authorList>
    </citation>
    <scope>NUCLEOTIDE SEQUENCE [LARGE SCALE GENOMIC DNA]</scope>
    <source>
        <strain evidence="5">S58</strain>
    </source>
</reference>
<feature type="transmembrane region" description="Helical" evidence="2">
    <location>
        <begin position="129"/>
        <end position="152"/>
    </location>
</feature>
<keyword evidence="2" id="KW-1133">Transmembrane helix</keyword>
<dbReference type="EMBL" id="BCMM01000004">
    <property type="protein sequence ID" value="GAQ60848.1"/>
    <property type="molecule type" value="Genomic_DNA"/>
</dbReference>
<reference evidence="5" key="1">
    <citation type="submission" date="2015-11" db="EMBL/GenBank/DDBJ databases">
        <authorList>
            <consortium name="Cross-ministerial Strategic Innovation Promotion Program (SIP) consortium"/>
            <person name="Tomihama T."/>
            <person name="Ikenaga M."/>
            <person name="Sakai M."/>
            <person name="Okubo T."/>
            <person name="Ikeda S."/>
        </authorList>
    </citation>
    <scope>NUCLEOTIDE SEQUENCE [LARGE SCALE GENOMIC DNA]</scope>
    <source>
        <strain evidence="5">S58</strain>
    </source>
</reference>
<organism evidence="4 5">
    <name type="scientific">Streptomyces scabiei</name>
    <dbReference type="NCBI Taxonomy" id="1930"/>
    <lineage>
        <taxon>Bacteria</taxon>
        <taxon>Bacillati</taxon>
        <taxon>Actinomycetota</taxon>
        <taxon>Actinomycetes</taxon>
        <taxon>Kitasatosporales</taxon>
        <taxon>Streptomycetaceae</taxon>
        <taxon>Streptomyces</taxon>
    </lineage>
</organism>
<name>A0A117ECF1_STRSC</name>
<dbReference type="Proteomes" id="UP000067448">
    <property type="component" value="Unassembled WGS sequence"/>
</dbReference>
<evidence type="ECO:0000313" key="5">
    <source>
        <dbReference type="Proteomes" id="UP000067448"/>
    </source>
</evidence>
<sequence length="289" mass="31369">MNCARCGNQAAAPGGELCRPCEAAGPSRVADPRNAADPLGTADPLGPAPPPVYPVAPHAEPPLQSPHGPAWLRSPVVLGRTVAILLGAVAVADVVAVWADLALLDVSDRLAGGDWSAALEHDSDRADGLVALAGVLQTLTYVATIVVFLVWFHRVRVNAEVFDPFGHRKKRGWAIGGWFVPVANLWFPRRIAIDCWDASSPWEKPRSHALVNTWWTLWLLSLFAGEAGDRAYLRAEEIEEYRLAARQMLFADSLEIVAAVFAALFVLALTRMQDDRARRGPREPEPVAV</sequence>
<dbReference type="Pfam" id="PF14219">
    <property type="entry name" value="DUF4328"/>
    <property type="match status" value="1"/>
</dbReference>
<feature type="region of interest" description="Disordered" evidence="1">
    <location>
        <begin position="23"/>
        <end position="60"/>
    </location>
</feature>
<accession>A0A117ECF1</accession>
<gene>
    <name evidence="4" type="ORF">SsS58_01190</name>
</gene>
<dbReference type="InterPro" id="IPR025565">
    <property type="entry name" value="DUF4328"/>
</dbReference>
<proteinExistence type="predicted"/>
<feature type="compositionally biased region" description="Pro residues" evidence="1">
    <location>
        <begin position="46"/>
        <end position="60"/>
    </location>
</feature>
<protein>
    <recommendedName>
        <fullName evidence="3">DUF4328 domain-containing protein</fullName>
    </recommendedName>
</protein>
<evidence type="ECO:0000256" key="2">
    <source>
        <dbReference type="SAM" id="Phobius"/>
    </source>
</evidence>
<evidence type="ECO:0000313" key="4">
    <source>
        <dbReference type="EMBL" id="GAQ60848.1"/>
    </source>
</evidence>
<dbReference type="RefSeq" id="WP_234385539.1">
    <property type="nucleotide sequence ID" value="NZ_BCMM01000004.1"/>
</dbReference>
<feature type="transmembrane region" description="Helical" evidence="2">
    <location>
        <begin position="77"/>
        <end position="99"/>
    </location>
</feature>
<evidence type="ECO:0000256" key="1">
    <source>
        <dbReference type="SAM" id="MobiDB-lite"/>
    </source>
</evidence>
<dbReference type="AlphaFoldDB" id="A0A117ECF1"/>
<evidence type="ECO:0000259" key="3">
    <source>
        <dbReference type="Pfam" id="PF14219"/>
    </source>
</evidence>
<keyword evidence="2" id="KW-0812">Transmembrane</keyword>
<feature type="transmembrane region" description="Helical" evidence="2">
    <location>
        <begin position="172"/>
        <end position="189"/>
    </location>
</feature>